<dbReference type="AlphaFoldDB" id="A0A448WK90"/>
<keyword evidence="3" id="KW-1185">Reference proteome</keyword>
<evidence type="ECO:0000313" key="3">
    <source>
        <dbReference type="Proteomes" id="UP000784294"/>
    </source>
</evidence>
<comment type="caution">
    <text evidence="2">The sequence shown here is derived from an EMBL/GenBank/DDBJ whole genome shotgun (WGS) entry which is preliminary data.</text>
</comment>
<organism evidence="2 3">
    <name type="scientific">Protopolystoma xenopodis</name>
    <dbReference type="NCBI Taxonomy" id="117903"/>
    <lineage>
        <taxon>Eukaryota</taxon>
        <taxon>Metazoa</taxon>
        <taxon>Spiralia</taxon>
        <taxon>Lophotrochozoa</taxon>
        <taxon>Platyhelminthes</taxon>
        <taxon>Monogenea</taxon>
        <taxon>Polyopisthocotylea</taxon>
        <taxon>Polystomatidea</taxon>
        <taxon>Polystomatidae</taxon>
        <taxon>Protopolystoma</taxon>
    </lineage>
</organism>
<name>A0A448WK90_9PLAT</name>
<feature type="region of interest" description="Disordered" evidence="1">
    <location>
        <begin position="1"/>
        <end position="25"/>
    </location>
</feature>
<evidence type="ECO:0000313" key="2">
    <source>
        <dbReference type="EMBL" id="VEL13605.1"/>
    </source>
</evidence>
<evidence type="ECO:0000256" key="1">
    <source>
        <dbReference type="SAM" id="MobiDB-lite"/>
    </source>
</evidence>
<accession>A0A448WK90</accession>
<protein>
    <submittedName>
        <fullName evidence="2">Uncharacterized protein</fullName>
    </submittedName>
</protein>
<reference evidence="2" key="1">
    <citation type="submission" date="2018-11" db="EMBL/GenBank/DDBJ databases">
        <authorList>
            <consortium name="Pathogen Informatics"/>
        </authorList>
    </citation>
    <scope>NUCLEOTIDE SEQUENCE</scope>
</reference>
<sequence>MFRQHLSAAASTRRPLQTKSFHNSSTAGTFAPRPYSQYSYYISASWQYIFISSLRAVSYRQTVKLPHQTTSMCRIFVLSLAATSNQCIVKQHLRTASWLPVSKPHLLNRILAQYFQAEPDTASIRPHLHVTCQSTSHRVSSPNSTLGCSSWVTSCFLVLSRSRYRAMVP</sequence>
<dbReference type="EMBL" id="CAAALY010018294">
    <property type="protein sequence ID" value="VEL13605.1"/>
    <property type="molecule type" value="Genomic_DNA"/>
</dbReference>
<feature type="compositionally biased region" description="Polar residues" evidence="1">
    <location>
        <begin position="14"/>
        <end position="25"/>
    </location>
</feature>
<gene>
    <name evidence="2" type="ORF">PXEA_LOCUS7045</name>
</gene>
<dbReference type="Proteomes" id="UP000784294">
    <property type="component" value="Unassembled WGS sequence"/>
</dbReference>
<proteinExistence type="predicted"/>